<feature type="transmembrane region" description="Helical" evidence="7">
    <location>
        <begin position="478"/>
        <end position="498"/>
    </location>
</feature>
<evidence type="ECO:0000313" key="9">
    <source>
        <dbReference type="Proteomes" id="UP001378956"/>
    </source>
</evidence>
<keyword evidence="9" id="KW-1185">Reference proteome</keyword>
<dbReference type="PANTHER" id="PTHR11819:SF195">
    <property type="entry name" value="SODIUM_GLUCOSE COTRANSPORTER 4"/>
    <property type="match status" value="1"/>
</dbReference>
<evidence type="ECO:0000313" key="8">
    <source>
        <dbReference type="EMBL" id="MEJ2905487.1"/>
    </source>
</evidence>
<proteinExistence type="inferred from homology"/>
<evidence type="ECO:0000256" key="1">
    <source>
        <dbReference type="ARBA" id="ARBA00004141"/>
    </source>
</evidence>
<name>A0ABU8NT97_9SPHI</name>
<keyword evidence="3 7" id="KW-0812">Transmembrane</keyword>
<feature type="transmembrane region" description="Helical" evidence="7">
    <location>
        <begin position="124"/>
        <end position="150"/>
    </location>
</feature>
<feature type="transmembrane region" description="Helical" evidence="7">
    <location>
        <begin position="245"/>
        <end position="265"/>
    </location>
</feature>
<keyword evidence="4 7" id="KW-1133">Transmembrane helix</keyword>
<dbReference type="NCBIfam" id="TIGR00813">
    <property type="entry name" value="sss"/>
    <property type="match status" value="1"/>
</dbReference>
<dbReference type="Gene3D" id="1.20.1730.10">
    <property type="entry name" value="Sodium/glucose cotransporter"/>
    <property type="match status" value="1"/>
</dbReference>
<evidence type="ECO:0000256" key="7">
    <source>
        <dbReference type="SAM" id="Phobius"/>
    </source>
</evidence>
<feature type="transmembrane region" description="Helical" evidence="7">
    <location>
        <begin position="156"/>
        <end position="176"/>
    </location>
</feature>
<feature type="transmembrane region" description="Helical" evidence="7">
    <location>
        <begin position="390"/>
        <end position="410"/>
    </location>
</feature>
<feature type="transmembrane region" description="Helical" evidence="7">
    <location>
        <begin position="422"/>
        <end position="440"/>
    </location>
</feature>
<evidence type="ECO:0000256" key="2">
    <source>
        <dbReference type="ARBA" id="ARBA00006434"/>
    </source>
</evidence>
<reference evidence="8 9" key="1">
    <citation type="submission" date="2024-03" db="EMBL/GenBank/DDBJ databases">
        <title>Sequence of Lycoming College Course Isolates.</title>
        <authorList>
            <person name="Plotts O."/>
            <person name="Newman J."/>
        </authorList>
    </citation>
    <scope>NUCLEOTIDE SEQUENCE [LARGE SCALE GENOMIC DNA]</scope>
    <source>
        <strain evidence="8 9">CJB-3</strain>
    </source>
</reference>
<feature type="transmembrane region" description="Helical" evidence="7">
    <location>
        <begin position="188"/>
        <end position="206"/>
    </location>
</feature>
<sequence>MNHLDIADYVVFFIYFIAIAAYGYYIYHKKKTTSSSAKDFFLAEGSLTWWAIGASLIASNISAEHFIGMSGSGFALGLAIASYEWMAAATLIIVAIFIIPVYLKNKIFTMPQFLSKRYNDQVSTIMAVFWLLVYVFVNLTSIIYLGALAISSISPISFEWSIVGLSIFSMVVTLGGMKVIGYTDVIQVLVLIFGGLITTYLALSLLSREYGFGEDIFKGLSILRKEAPDHFHMIFDSSDKYYKELPGLSVLIGGMLINNLAYWGCNQYIVQRALGADLNTARKGILFAAFLKLLVPVIAVLPGIVMYVLHSKGLFATEMSDGGVLKPDHAYPTLMNLLPAGLKGVAFAALTAAIVASLAGKANSISTIFSLDIYKKYFNKTASDKKMVNVGRWAVVISMLVAAIVTPSLKSLDQAYQFIQEYVGFISPGVLAIFLLGFYWKRTTTAAAMTGALITIPLSTVLKFLPVWTNGAFPDYPFLDRMAIDFVVIVILMIVISLSKPQKIASENAIEVDTSMFKISTSFAIGSILIMGILTALYTVFW</sequence>
<feature type="transmembrane region" description="Helical" evidence="7">
    <location>
        <begin position="6"/>
        <end position="27"/>
    </location>
</feature>
<feature type="transmembrane region" description="Helical" evidence="7">
    <location>
        <begin position="519"/>
        <end position="541"/>
    </location>
</feature>
<feature type="transmembrane region" description="Helical" evidence="7">
    <location>
        <begin position="39"/>
        <end position="63"/>
    </location>
</feature>
<dbReference type="PROSITE" id="PS50283">
    <property type="entry name" value="NA_SOLUT_SYMP_3"/>
    <property type="match status" value="1"/>
</dbReference>
<dbReference type="PANTHER" id="PTHR11819">
    <property type="entry name" value="SOLUTE CARRIER FAMILY 5"/>
    <property type="match status" value="1"/>
</dbReference>
<evidence type="ECO:0000256" key="6">
    <source>
        <dbReference type="RuleBase" id="RU362091"/>
    </source>
</evidence>
<comment type="subcellular location">
    <subcellularLocation>
        <location evidence="1">Membrane</location>
        <topology evidence="1">Multi-pass membrane protein</topology>
    </subcellularLocation>
</comment>
<dbReference type="InterPro" id="IPR038377">
    <property type="entry name" value="Na/Glc_symporter_sf"/>
</dbReference>
<dbReference type="InterPro" id="IPR001734">
    <property type="entry name" value="Na/solute_symporter"/>
</dbReference>
<dbReference type="Proteomes" id="UP001378956">
    <property type="component" value="Unassembled WGS sequence"/>
</dbReference>
<protein>
    <submittedName>
        <fullName evidence="8">Sodium/sugar symporter</fullName>
    </submittedName>
</protein>
<feature type="transmembrane region" description="Helical" evidence="7">
    <location>
        <begin position="83"/>
        <end position="103"/>
    </location>
</feature>
<dbReference type="CDD" id="cd10325">
    <property type="entry name" value="SLC5sbd_vSGLT"/>
    <property type="match status" value="1"/>
</dbReference>
<dbReference type="EMBL" id="JBBEUB010000012">
    <property type="protein sequence ID" value="MEJ2905487.1"/>
    <property type="molecule type" value="Genomic_DNA"/>
</dbReference>
<accession>A0ABU8NT97</accession>
<feature type="transmembrane region" description="Helical" evidence="7">
    <location>
        <begin position="285"/>
        <end position="309"/>
    </location>
</feature>
<evidence type="ECO:0000256" key="3">
    <source>
        <dbReference type="ARBA" id="ARBA00022692"/>
    </source>
</evidence>
<comment type="similarity">
    <text evidence="2 6">Belongs to the sodium:solute symporter (SSF) (TC 2.A.21) family.</text>
</comment>
<dbReference type="RefSeq" id="WP_288884261.1">
    <property type="nucleotide sequence ID" value="NZ_CBFGNQ010000013.1"/>
</dbReference>
<dbReference type="Pfam" id="PF00474">
    <property type="entry name" value="SSF"/>
    <property type="match status" value="1"/>
</dbReference>
<feature type="transmembrane region" description="Helical" evidence="7">
    <location>
        <begin position="345"/>
        <end position="369"/>
    </location>
</feature>
<evidence type="ECO:0000256" key="5">
    <source>
        <dbReference type="ARBA" id="ARBA00023136"/>
    </source>
</evidence>
<comment type="caution">
    <text evidence="8">The sequence shown here is derived from an EMBL/GenBank/DDBJ whole genome shotgun (WGS) entry which is preliminary data.</text>
</comment>
<feature type="transmembrane region" description="Helical" evidence="7">
    <location>
        <begin position="447"/>
        <end position="466"/>
    </location>
</feature>
<evidence type="ECO:0000256" key="4">
    <source>
        <dbReference type="ARBA" id="ARBA00022989"/>
    </source>
</evidence>
<gene>
    <name evidence="8" type="ORF">WAE58_23785</name>
</gene>
<keyword evidence="5 7" id="KW-0472">Membrane</keyword>
<organism evidence="8 9">
    <name type="scientific">Pedobacter panaciterrae</name>
    <dbReference type="NCBI Taxonomy" id="363849"/>
    <lineage>
        <taxon>Bacteria</taxon>
        <taxon>Pseudomonadati</taxon>
        <taxon>Bacteroidota</taxon>
        <taxon>Sphingobacteriia</taxon>
        <taxon>Sphingobacteriales</taxon>
        <taxon>Sphingobacteriaceae</taxon>
        <taxon>Pedobacter</taxon>
    </lineage>
</organism>